<evidence type="ECO:0000313" key="3">
    <source>
        <dbReference type="Proteomes" id="UP000559010"/>
    </source>
</evidence>
<dbReference type="EMBL" id="JABBNU010000009">
    <property type="protein sequence ID" value="NMM49685.1"/>
    <property type="molecule type" value="Genomic_DNA"/>
</dbReference>
<name>A0A848J2F4_9BACT</name>
<dbReference type="RefSeq" id="WP_169683034.1">
    <property type="nucleotide sequence ID" value="NZ_JABBNU010000009.1"/>
</dbReference>
<proteinExistence type="predicted"/>
<organism evidence="2 3">
    <name type="scientific">Marinigracilibium pacificum</name>
    <dbReference type="NCBI Taxonomy" id="2729599"/>
    <lineage>
        <taxon>Bacteria</taxon>
        <taxon>Pseudomonadati</taxon>
        <taxon>Bacteroidota</taxon>
        <taxon>Cytophagia</taxon>
        <taxon>Cytophagales</taxon>
        <taxon>Flammeovirgaceae</taxon>
        <taxon>Marinigracilibium</taxon>
    </lineage>
</organism>
<evidence type="ECO:0000313" key="2">
    <source>
        <dbReference type="EMBL" id="NMM49685.1"/>
    </source>
</evidence>
<gene>
    <name evidence="2" type="ORF">HH304_14855</name>
</gene>
<dbReference type="AlphaFoldDB" id="A0A848J2F4"/>
<dbReference type="Proteomes" id="UP000559010">
    <property type="component" value="Unassembled WGS sequence"/>
</dbReference>
<protein>
    <submittedName>
        <fullName evidence="2">DUF4255 domain-containing protein</fullName>
    </submittedName>
</protein>
<evidence type="ECO:0000259" key="1">
    <source>
        <dbReference type="Pfam" id="PF14065"/>
    </source>
</evidence>
<sequence length="202" mass="23309">MLHTALQFLTTELNDYLKLKTGDPDENRVFITNVATESSGVVIPDMALGMSLINIEEERIFKDQKTTIINNDGQTEHINPEIKLNLYILISANFQDKQQDSAEDDYVEGLKQLSYVISFFQSKNVFTQENSPAMVDRDPNLKKLIVELYSYSFEQLYNFWSVLGTKYLPSVLYKVRLLRFQEQAVQQINLPIEKIRINSSGK</sequence>
<feature type="domain" description="Pvc16 N-terminal" evidence="1">
    <location>
        <begin position="7"/>
        <end position="193"/>
    </location>
</feature>
<dbReference type="InterPro" id="IPR025351">
    <property type="entry name" value="Pvc16_N"/>
</dbReference>
<comment type="caution">
    <text evidence="2">The sequence shown here is derived from an EMBL/GenBank/DDBJ whole genome shotgun (WGS) entry which is preliminary data.</text>
</comment>
<dbReference type="Pfam" id="PF14065">
    <property type="entry name" value="Pvc16_N"/>
    <property type="match status" value="1"/>
</dbReference>
<accession>A0A848J2F4</accession>
<reference evidence="2 3" key="1">
    <citation type="submission" date="2020-04" db="EMBL/GenBank/DDBJ databases">
        <title>Flammeovirgaceae bacterium KN852 isolated from deep sea.</title>
        <authorList>
            <person name="Zhang D.-C."/>
        </authorList>
    </citation>
    <scope>NUCLEOTIDE SEQUENCE [LARGE SCALE GENOMIC DNA]</scope>
    <source>
        <strain evidence="2 3">KN852</strain>
    </source>
</reference>
<keyword evidence="3" id="KW-1185">Reference proteome</keyword>